<name>A0A1K2I4U1_9LACO</name>
<gene>
    <name evidence="10" type="ORF">LREN565_0476</name>
</gene>
<feature type="transmembrane region" description="Helical" evidence="8">
    <location>
        <begin position="368"/>
        <end position="391"/>
    </location>
</feature>
<keyword evidence="5 8" id="KW-1133">Transmembrane helix</keyword>
<dbReference type="Gene3D" id="1.20.1250.20">
    <property type="entry name" value="MFS general substrate transporter like domains"/>
    <property type="match status" value="2"/>
</dbReference>
<dbReference type="InterPro" id="IPR036259">
    <property type="entry name" value="MFS_trans_sf"/>
</dbReference>
<feature type="transmembrane region" description="Helical" evidence="8">
    <location>
        <begin position="343"/>
        <end position="362"/>
    </location>
</feature>
<feature type="compositionally biased region" description="Polar residues" evidence="7">
    <location>
        <begin position="189"/>
        <end position="205"/>
    </location>
</feature>
<evidence type="ECO:0000256" key="1">
    <source>
        <dbReference type="ARBA" id="ARBA00004651"/>
    </source>
</evidence>
<evidence type="ECO:0000259" key="9">
    <source>
        <dbReference type="PROSITE" id="PS50850"/>
    </source>
</evidence>
<dbReference type="PROSITE" id="PS50850">
    <property type="entry name" value="MFS"/>
    <property type="match status" value="1"/>
</dbReference>
<keyword evidence="6 8" id="KW-0472">Membrane</keyword>
<comment type="subcellular location">
    <subcellularLocation>
        <location evidence="1">Cell membrane</location>
        <topology evidence="1">Multi-pass membrane protein</topology>
    </subcellularLocation>
</comment>
<feature type="transmembrane region" description="Helical" evidence="8">
    <location>
        <begin position="134"/>
        <end position="153"/>
    </location>
</feature>
<evidence type="ECO:0000313" key="10">
    <source>
        <dbReference type="EMBL" id="SFZ87363.1"/>
    </source>
</evidence>
<dbReference type="SUPFAM" id="SSF103473">
    <property type="entry name" value="MFS general substrate transporter"/>
    <property type="match status" value="1"/>
</dbReference>
<feature type="transmembrane region" description="Helical" evidence="8">
    <location>
        <begin position="280"/>
        <end position="298"/>
    </location>
</feature>
<feature type="domain" description="Major facilitator superfamily (MFS) profile" evidence="9">
    <location>
        <begin position="9"/>
        <end position="395"/>
    </location>
</feature>
<accession>A0A1K2I4U1</accession>
<organism evidence="10">
    <name type="scientific">Loigolactobacillus rennini</name>
    <dbReference type="NCBI Taxonomy" id="238013"/>
    <lineage>
        <taxon>Bacteria</taxon>
        <taxon>Bacillati</taxon>
        <taxon>Bacillota</taxon>
        <taxon>Bacilli</taxon>
        <taxon>Lactobacillales</taxon>
        <taxon>Lactobacillaceae</taxon>
        <taxon>Loigolactobacillus</taxon>
    </lineage>
</organism>
<evidence type="ECO:0000256" key="7">
    <source>
        <dbReference type="SAM" id="MobiDB-lite"/>
    </source>
</evidence>
<dbReference type="EMBL" id="LT634362">
    <property type="protein sequence ID" value="SFZ87363.1"/>
    <property type="molecule type" value="Genomic_DNA"/>
</dbReference>
<keyword evidence="4 8" id="KW-0812">Transmembrane</keyword>
<dbReference type="GO" id="GO:0005886">
    <property type="term" value="C:plasma membrane"/>
    <property type="evidence" value="ECO:0007669"/>
    <property type="project" value="UniProtKB-SubCell"/>
</dbReference>
<protein>
    <submittedName>
        <fullName evidence="10">Transport protein</fullName>
    </submittedName>
</protein>
<dbReference type="InterPro" id="IPR051788">
    <property type="entry name" value="MFS_Transporter"/>
</dbReference>
<dbReference type="InterPro" id="IPR020846">
    <property type="entry name" value="MFS_dom"/>
</dbReference>
<sequence>MKQRHYLGATASIYINYALVGMITIILSQYSTYFQKSWHTDIKGISIVLAVVGLGRILTILSAGVISDKIGRKKTLLIALVADIIFLLGAAYAHNLLMACIAALFFGVTNSFGDAAGYPALTDAYPNKSATMNSLVKAAMSLCQFLFPFWVAAVTDARLTAILLAFALAANILLTLVSPFAPHEETPQKNKVSTENATAIQPQTKGQQPKMAIDGALLIALGFTICFTFYVFSQYLPNFGVNVLGVSASTAKTLVSWYAMASLISVFITAIAVTKIKRLTLIIIYTALSAAGLFLMLLKPSLSTARIGSLAIGFFGAGGIWQVGLSILTSYFPKGHGKLTSYYSFMAAVTYFLGPLLSSFVISTTAASVLTVFWITAADTVISVVITLLLIQRRQHLTLPRN</sequence>
<reference evidence="10" key="1">
    <citation type="submission" date="2016-11" db="EMBL/GenBank/DDBJ databases">
        <authorList>
            <person name="Jaros S."/>
            <person name="Januszkiewicz K."/>
            <person name="Wedrychowicz H."/>
        </authorList>
    </citation>
    <scope>NUCLEOTIDE SEQUENCE</scope>
    <source>
        <strain evidence="10">ACA-DC 565</strain>
    </source>
</reference>
<feature type="transmembrane region" description="Helical" evidence="8">
    <location>
        <begin position="159"/>
        <end position="181"/>
    </location>
</feature>
<dbReference type="InterPro" id="IPR005829">
    <property type="entry name" value="Sugar_transporter_CS"/>
</dbReference>
<keyword evidence="3" id="KW-0813">Transport</keyword>
<feature type="transmembrane region" description="Helical" evidence="8">
    <location>
        <begin position="12"/>
        <end position="30"/>
    </location>
</feature>
<evidence type="ECO:0000256" key="4">
    <source>
        <dbReference type="ARBA" id="ARBA00022692"/>
    </source>
</evidence>
<evidence type="ECO:0000256" key="3">
    <source>
        <dbReference type="ARBA" id="ARBA00022448"/>
    </source>
</evidence>
<dbReference type="GO" id="GO:0022857">
    <property type="term" value="F:transmembrane transporter activity"/>
    <property type="evidence" value="ECO:0007669"/>
    <property type="project" value="InterPro"/>
</dbReference>
<feature type="transmembrane region" description="Helical" evidence="8">
    <location>
        <begin position="255"/>
        <end position="273"/>
    </location>
</feature>
<dbReference type="Pfam" id="PF07690">
    <property type="entry name" value="MFS_1"/>
    <property type="match status" value="1"/>
</dbReference>
<feature type="transmembrane region" description="Helical" evidence="8">
    <location>
        <begin position="42"/>
        <end position="64"/>
    </location>
</feature>
<evidence type="ECO:0000256" key="8">
    <source>
        <dbReference type="SAM" id="Phobius"/>
    </source>
</evidence>
<feature type="transmembrane region" description="Helical" evidence="8">
    <location>
        <begin position="310"/>
        <end position="331"/>
    </location>
</feature>
<dbReference type="AlphaFoldDB" id="A0A1K2I4U1"/>
<evidence type="ECO:0000256" key="6">
    <source>
        <dbReference type="ARBA" id="ARBA00023136"/>
    </source>
</evidence>
<dbReference type="PROSITE" id="PS00216">
    <property type="entry name" value="SUGAR_TRANSPORT_1"/>
    <property type="match status" value="1"/>
</dbReference>
<evidence type="ECO:0000256" key="2">
    <source>
        <dbReference type="ARBA" id="ARBA00008335"/>
    </source>
</evidence>
<comment type="similarity">
    <text evidence="2">Belongs to the major facilitator superfamily.</text>
</comment>
<feature type="region of interest" description="Disordered" evidence="7">
    <location>
        <begin position="185"/>
        <end position="205"/>
    </location>
</feature>
<feature type="transmembrane region" description="Helical" evidence="8">
    <location>
        <begin position="215"/>
        <end position="235"/>
    </location>
</feature>
<proteinExistence type="inferred from homology"/>
<dbReference type="PANTHER" id="PTHR23514">
    <property type="entry name" value="BYPASS OF STOP CODON PROTEIN 6"/>
    <property type="match status" value="1"/>
</dbReference>
<evidence type="ECO:0000256" key="5">
    <source>
        <dbReference type="ARBA" id="ARBA00022989"/>
    </source>
</evidence>
<dbReference type="InterPro" id="IPR011701">
    <property type="entry name" value="MFS"/>
</dbReference>
<dbReference type="PANTHER" id="PTHR23514:SF3">
    <property type="entry name" value="BYPASS OF STOP CODON PROTEIN 6"/>
    <property type="match status" value="1"/>
</dbReference>